<reference evidence="1 2" key="1">
    <citation type="submission" date="2017-06" db="EMBL/GenBank/DDBJ databases">
        <title>Aedes aegypti genome working group (AGWG) sequencing and assembly.</title>
        <authorList>
            <consortium name="Aedes aegypti Genome Working Group (AGWG)"/>
            <person name="Matthews B.J."/>
        </authorList>
    </citation>
    <scope>NUCLEOTIDE SEQUENCE [LARGE SCALE GENOMIC DNA]</scope>
    <source>
        <strain evidence="1 2">LVP_AGWG</strain>
    </source>
</reference>
<evidence type="ECO:0000313" key="1">
    <source>
        <dbReference type="EnsemblMetazoa" id="AAEL027086-PA"/>
    </source>
</evidence>
<organism evidence="1 2">
    <name type="scientific">Aedes aegypti</name>
    <name type="common">Yellowfever mosquito</name>
    <name type="synonym">Culex aegypti</name>
    <dbReference type="NCBI Taxonomy" id="7159"/>
    <lineage>
        <taxon>Eukaryota</taxon>
        <taxon>Metazoa</taxon>
        <taxon>Ecdysozoa</taxon>
        <taxon>Arthropoda</taxon>
        <taxon>Hexapoda</taxon>
        <taxon>Insecta</taxon>
        <taxon>Pterygota</taxon>
        <taxon>Neoptera</taxon>
        <taxon>Endopterygota</taxon>
        <taxon>Diptera</taxon>
        <taxon>Nematocera</taxon>
        <taxon>Culicoidea</taxon>
        <taxon>Culicidae</taxon>
        <taxon>Culicinae</taxon>
        <taxon>Aedini</taxon>
        <taxon>Aedes</taxon>
        <taxon>Stegomyia</taxon>
    </lineage>
</organism>
<name>A0A6I8U9Q4_AEDAE</name>
<sequence length="172" mass="19665">MKSFIIALVCISTAFADVSELFLQPVPLVHHDHIEEHHHQEARPYDILSEHEPSTLELISEAIHEEEPAAVPFGLINEGVEIVEAIEVLPVADGEVQRVQLTETHQDYQGPYHYEKPKVQLDYGAPIVAEKIPEIEAPIVKDQLVDNNYLPPKYSQDNLVKRHIKYIVRRRV</sequence>
<dbReference type="OrthoDB" id="7760254at2759"/>
<keyword evidence="2" id="KW-1185">Reference proteome</keyword>
<protein>
    <submittedName>
        <fullName evidence="1">Uncharacterized protein</fullName>
    </submittedName>
</protein>
<dbReference type="Proteomes" id="UP000008820">
    <property type="component" value="Chromosome 3"/>
</dbReference>
<reference evidence="1" key="2">
    <citation type="submission" date="2020-05" db="UniProtKB">
        <authorList>
            <consortium name="EnsemblMetazoa"/>
        </authorList>
    </citation>
    <scope>IDENTIFICATION</scope>
    <source>
        <strain evidence="1">LVP_AGWG</strain>
    </source>
</reference>
<proteinExistence type="predicted"/>
<dbReference type="InParanoid" id="A0A6I8U9Q4"/>
<evidence type="ECO:0000313" key="2">
    <source>
        <dbReference type="Proteomes" id="UP000008820"/>
    </source>
</evidence>
<dbReference type="AlphaFoldDB" id="A0A6I8U9Q4"/>
<gene>
    <name evidence="1" type="primary">5577773</name>
</gene>
<accession>A0A6I8U9Q4</accession>
<dbReference type="EnsemblMetazoa" id="AAEL027086-RA">
    <property type="protein sequence ID" value="AAEL027086-PA"/>
    <property type="gene ID" value="AAEL027086"/>
</dbReference>